<accession>A0A5R9L1H4</accession>
<protein>
    <submittedName>
        <fullName evidence="1">Uncharacterized protein</fullName>
    </submittedName>
</protein>
<proteinExistence type="predicted"/>
<dbReference type="Proteomes" id="UP000306402">
    <property type="component" value="Unassembled WGS sequence"/>
</dbReference>
<name>A0A5R9L1H4_9BACT</name>
<dbReference type="AlphaFoldDB" id="A0A5R9L1H4"/>
<sequence>MRSKILPFAISLLYLLFITKDLSAQVKIGTNPTVIESNSNLEVEASTTGRKFKVDKATGKITIADGTQTNFSVLTSDADGKASWTKLSFQSFGSFPRMMVTGATTGELTDGVRVNLTYPNIQIVMSGFTYQSTDGQVRAVEGSYIVETFLTIENSEGCTGTSVMGLEVELMRNGEVIDYPILDEKLTPVYHDKYITKVSEVIGLVTGDYVSFSILPTIKSPQAGCTIKVTKGDLKMTYIP</sequence>
<reference evidence="1 2" key="1">
    <citation type="submission" date="2019-05" db="EMBL/GenBank/DDBJ databases">
        <authorList>
            <person name="Qu J.-H."/>
        </authorList>
    </citation>
    <scope>NUCLEOTIDE SEQUENCE [LARGE SCALE GENOMIC DNA]</scope>
    <source>
        <strain evidence="1 2">T17</strain>
    </source>
</reference>
<comment type="caution">
    <text evidence="1">The sequence shown here is derived from an EMBL/GenBank/DDBJ whole genome shotgun (WGS) entry which is preliminary data.</text>
</comment>
<evidence type="ECO:0000313" key="2">
    <source>
        <dbReference type="Proteomes" id="UP000306402"/>
    </source>
</evidence>
<dbReference type="OrthoDB" id="963444at2"/>
<evidence type="ECO:0000313" key="1">
    <source>
        <dbReference type="EMBL" id="TLV02227.1"/>
    </source>
</evidence>
<gene>
    <name evidence="1" type="ORF">FEN17_00880</name>
</gene>
<dbReference type="EMBL" id="VCEJ01000002">
    <property type="protein sequence ID" value="TLV02227.1"/>
    <property type="molecule type" value="Genomic_DNA"/>
</dbReference>
<dbReference type="RefSeq" id="WP_138363436.1">
    <property type="nucleotide sequence ID" value="NZ_VCEJ01000002.1"/>
</dbReference>
<keyword evidence="2" id="KW-1185">Reference proteome</keyword>
<organism evidence="1 2">
    <name type="scientific">Dyadobacter luticola</name>
    <dbReference type="NCBI Taxonomy" id="1979387"/>
    <lineage>
        <taxon>Bacteria</taxon>
        <taxon>Pseudomonadati</taxon>
        <taxon>Bacteroidota</taxon>
        <taxon>Cytophagia</taxon>
        <taxon>Cytophagales</taxon>
        <taxon>Spirosomataceae</taxon>
        <taxon>Dyadobacter</taxon>
    </lineage>
</organism>